<organism evidence="1">
    <name type="scientific">Eucampia antarctica</name>
    <dbReference type="NCBI Taxonomy" id="49252"/>
    <lineage>
        <taxon>Eukaryota</taxon>
        <taxon>Sar</taxon>
        <taxon>Stramenopiles</taxon>
        <taxon>Ochrophyta</taxon>
        <taxon>Bacillariophyta</taxon>
        <taxon>Mediophyceae</taxon>
        <taxon>Biddulphiophycidae</taxon>
        <taxon>Hemiaulales</taxon>
        <taxon>Hemiaulaceae</taxon>
        <taxon>Eucampia</taxon>
    </lineage>
</organism>
<protein>
    <submittedName>
        <fullName evidence="1">Uncharacterized protein</fullName>
    </submittedName>
</protein>
<evidence type="ECO:0000313" key="1">
    <source>
        <dbReference type="EMBL" id="CAD9658992.1"/>
    </source>
</evidence>
<reference evidence="1" key="1">
    <citation type="submission" date="2021-01" db="EMBL/GenBank/DDBJ databases">
        <authorList>
            <person name="Corre E."/>
            <person name="Pelletier E."/>
            <person name="Niang G."/>
            <person name="Scheremetjew M."/>
            <person name="Finn R."/>
            <person name="Kale V."/>
            <person name="Holt S."/>
            <person name="Cochrane G."/>
            <person name="Meng A."/>
            <person name="Brown T."/>
            <person name="Cohen L."/>
        </authorList>
    </citation>
    <scope>NUCLEOTIDE SEQUENCE</scope>
    <source>
        <strain evidence="1">CCMP1452</strain>
    </source>
</reference>
<sequence length="105" mass="11820">MSKSELITLLLMCDNPTTGTFSGLPLWLQDCADKGTTDHYRLTIVQKYVMANVYYDDADVPMTAQMLKMIMKRAWTGKDGNINRPSLVHAMDGLSPFTMLDPNED</sequence>
<dbReference type="EMBL" id="HBHI01005537">
    <property type="protein sequence ID" value="CAD9658992.1"/>
    <property type="molecule type" value="Transcribed_RNA"/>
</dbReference>
<name>A0A7S2R2L1_9STRA</name>
<proteinExistence type="predicted"/>
<dbReference type="AlphaFoldDB" id="A0A7S2R2L1"/>
<gene>
    <name evidence="1" type="ORF">EANT1437_LOCUS2794</name>
</gene>
<accession>A0A7S2R2L1</accession>